<dbReference type="InterPro" id="IPR040343">
    <property type="entry name" value="Cet1/Ctl1"/>
</dbReference>
<dbReference type="InterPro" id="IPR033469">
    <property type="entry name" value="CYTH-like_dom_sf"/>
</dbReference>
<dbReference type="GO" id="GO:0004651">
    <property type="term" value="F:polynucleotide 5'-phosphatase activity"/>
    <property type="evidence" value="ECO:0007669"/>
    <property type="project" value="UniProtKB-UniRule"/>
</dbReference>
<comment type="similarity">
    <text evidence="3 8">Belongs to the fungal TPase family.</text>
</comment>
<proteinExistence type="inferred from homology"/>
<feature type="domain" description="mRNA triphosphatase Cet1-like" evidence="10">
    <location>
        <begin position="247"/>
        <end position="465"/>
    </location>
</feature>
<comment type="subcellular location">
    <subcellularLocation>
        <location evidence="2 8">Nucleus</location>
    </subcellularLocation>
</comment>
<organism evidence="11 12">
    <name type="scientific">Lachancea dasiensis</name>
    <dbReference type="NCBI Taxonomy" id="1072105"/>
    <lineage>
        <taxon>Eukaryota</taxon>
        <taxon>Fungi</taxon>
        <taxon>Dikarya</taxon>
        <taxon>Ascomycota</taxon>
        <taxon>Saccharomycotina</taxon>
        <taxon>Saccharomycetes</taxon>
        <taxon>Saccharomycetales</taxon>
        <taxon>Saccharomycetaceae</taxon>
        <taxon>Lachancea</taxon>
    </lineage>
</organism>
<evidence type="ECO:0000256" key="8">
    <source>
        <dbReference type="RuleBase" id="RU367053"/>
    </source>
</evidence>
<dbReference type="InterPro" id="IPR037009">
    <property type="entry name" value="mRNA_triPase_Cet1_sf"/>
</dbReference>
<keyword evidence="4 8" id="KW-0507">mRNA processing</keyword>
<name>A0A1G4JN33_9SACH</name>
<evidence type="ECO:0000256" key="4">
    <source>
        <dbReference type="ARBA" id="ARBA00022664"/>
    </source>
</evidence>
<comment type="cofactor">
    <cofactor evidence="1 8">
        <name>Mg(2+)</name>
        <dbReference type="ChEBI" id="CHEBI:18420"/>
    </cofactor>
</comment>
<dbReference type="GO" id="GO:1900182">
    <property type="term" value="P:positive regulation of protein localization to nucleus"/>
    <property type="evidence" value="ECO:0007669"/>
    <property type="project" value="EnsemblFungi"/>
</dbReference>
<dbReference type="OrthoDB" id="272147at2759"/>
<dbReference type="Pfam" id="PF02940">
    <property type="entry name" value="mRNA_triPase"/>
    <property type="match status" value="1"/>
</dbReference>
<feature type="region of interest" description="Disordered" evidence="9">
    <location>
        <begin position="1"/>
        <end position="173"/>
    </location>
</feature>
<sequence length="516" mass="57757">MSNSKPNFNRGLSLDDLVNHDDGSSSNGGRKNSQTLNPIPAEEIKKRLSVDGSAAETGNGNVVHPEGGKSAENNSRLGSGNDEETDTDDEVGSGDIVFETGDFKFDYEKQEKDGAVSDKASKATSQPKMENATQAKTSLKTAQNSIKDTTQPDALRDDSKLSRKIKDGQDSEMKDIFQEKSSLQSKRNAIKKDLNVLNEIAATAKPSRYNVAPVWAQKWKPTVKALESIDTKDLNIDASFTNIIPDDDLTKSVQDWVYATLVSIPPDQRQYVEMEMKFGLIVEGRDTNRVNAPVSSQTVYTDMEAHLTPDVDERVFVEVNKYMRGISELSEYTGKFNIIESHTTDSLYRVGVSTQRPRFLRMSRDVKTGRVGEFIEKRHVSQLLLLSPKDSYDVKISINLELPVPENDPPEKYKNNTPVNIRTKQRVSYIHNDSCTRMDITKVASHNQGVKQKHTEETHEIELEVNTAALLSAFENITQNSKEYAAILRTFLNNGTIIRRKLTALSFEIFEGQKKV</sequence>
<dbReference type="SUPFAM" id="SSF55154">
    <property type="entry name" value="CYTH-like phosphatases"/>
    <property type="match status" value="1"/>
</dbReference>
<protein>
    <recommendedName>
        <fullName evidence="8">mRNA-capping enzyme subunit beta</fullName>
        <ecNumber evidence="8">3.6.1.74</ecNumber>
    </recommendedName>
    <alternativeName>
        <fullName evidence="8">mRNA 5'-phosphatase</fullName>
    </alternativeName>
    <alternativeName>
        <fullName evidence="8">mRNA 5'-triphosphate monophosphatase</fullName>
    </alternativeName>
</protein>
<dbReference type="CDD" id="cd07470">
    <property type="entry name" value="CYTH-like_mRNA_RTPase"/>
    <property type="match status" value="1"/>
</dbReference>
<reference evidence="11 12" key="1">
    <citation type="submission" date="2016-03" db="EMBL/GenBank/DDBJ databases">
        <authorList>
            <person name="Devillers H."/>
        </authorList>
    </citation>
    <scope>NUCLEOTIDE SEQUENCE [LARGE SCALE GENOMIC DNA]</scope>
    <source>
        <strain evidence="11">CBS 10888</strain>
    </source>
</reference>
<dbReference type="GO" id="GO:0031533">
    <property type="term" value="C:mRNA capping enzyme complex"/>
    <property type="evidence" value="ECO:0007669"/>
    <property type="project" value="UniProtKB-UniRule"/>
</dbReference>
<dbReference type="GO" id="GO:0032968">
    <property type="term" value="P:positive regulation of transcription elongation by RNA polymerase II"/>
    <property type="evidence" value="ECO:0007669"/>
    <property type="project" value="EnsemblFungi"/>
</dbReference>
<evidence type="ECO:0000256" key="3">
    <source>
        <dbReference type="ARBA" id="ARBA00006345"/>
    </source>
</evidence>
<evidence type="ECO:0000256" key="7">
    <source>
        <dbReference type="ARBA" id="ARBA00047740"/>
    </source>
</evidence>
<feature type="compositionally biased region" description="Polar residues" evidence="9">
    <location>
        <begin position="24"/>
        <end position="37"/>
    </location>
</feature>
<dbReference type="EMBL" id="LT598458">
    <property type="protein sequence ID" value="SCU91855.1"/>
    <property type="molecule type" value="Genomic_DNA"/>
</dbReference>
<dbReference type="PANTHER" id="PTHR28118">
    <property type="entry name" value="POLYNUCLEOTIDE 5'-TRIPHOSPHATASE-RELATED"/>
    <property type="match status" value="1"/>
</dbReference>
<dbReference type="GO" id="GO:0006370">
    <property type="term" value="P:7-methylguanosine mRNA capping"/>
    <property type="evidence" value="ECO:0007669"/>
    <property type="project" value="UniProtKB-UniRule"/>
</dbReference>
<keyword evidence="8" id="KW-0506">mRNA capping</keyword>
<keyword evidence="12" id="KW-1185">Reference proteome</keyword>
<feature type="compositionally biased region" description="Basic and acidic residues" evidence="9">
    <location>
        <begin position="101"/>
        <end position="121"/>
    </location>
</feature>
<dbReference type="AlphaFoldDB" id="A0A1G4JN33"/>
<evidence type="ECO:0000256" key="9">
    <source>
        <dbReference type="SAM" id="MobiDB-lite"/>
    </source>
</evidence>
<dbReference type="Proteomes" id="UP000190274">
    <property type="component" value="Chromosome F"/>
</dbReference>
<accession>A0A1G4JN33</accession>
<dbReference type="STRING" id="1266660.A0A1G4JN33"/>
<feature type="compositionally biased region" description="Acidic residues" evidence="9">
    <location>
        <begin position="81"/>
        <end position="92"/>
    </location>
</feature>
<comment type="catalytic activity">
    <reaction evidence="7">
        <text>a 5'-end triphospho-ribonucleoside in mRNA + H2O = a 5'-end diphospho-ribonucleoside in mRNA + phosphate + H(+)</text>
        <dbReference type="Rhea" id="RHEA:67004"/>
        <dbReference type="Rhea" id="RHEA-COMP:17164"/>
        <dbReference type="Rhea" id="RHEA-COMP:17165"/>
        <dbReference type="ChEBI" id="CHEBI:15377"/>
        <dbReference type="ChEBI" id="CHEBI:15378"/>
        <dbReference type="ChEBI" id="CHEBI:43474"/>
        <dbReference type="ChEBI" id="CHEBI:167616"/>
        <dbReference type="ChEBI" id="CHEBI:167618"/>
        <dbReference type="EC" id="3.6.1.74"/>
    </reaction>
    <physiologicalReaction direction="left-to-right" evidence="7">
        <dbReference type="Rhea" id="RHEA:67005"/>
    </physiologicalReaction>
</comment>
<keyword evidence="6 8" id="KW-0539">Nucleus</keyword>
<evidence type="ECO:0000313" key="11">
    <source>
        <dbReference type="EMBL" id="SCU91855.1"/>
    </source>
</evidence>
<dbReference type="GO" id="GO:0140818">
    <property type="term" value="F:mRNA 5'-triphosphate monophosphatase activity"/>
    <property type="evidence" value="ECO:0007669"/>
    <property type="project" value="UniProtKB-EC"/>
</dbReference>
<dbReference type="Gene3D" id="3.20.100.10">
    <property type="entry name" value="mRNA triphosphatase Cet1-like"/>
    <property type="match status" value="1"/>
</dbReference>
<evidence type="ECO:0000313" key="12">
    <source>
        <dbReference type="Proteomes" id="UP000190274"/>
    </source>
</evidence>
<evidence type="ECO:0000259" key="10">
    <source>
        <dbReference type="Pfam" id="PF02940"/>
    </source>
</evidence>
<evidence type="ECO:0000256" key="5">
    <source>
        <dbReference type="ARBA" id="ARBA00022801"/>
    </source>
</evidence>
<evidence type="ECO:0000256" key="1">
    <source>
        <dbReference type="ARBA" id="ARBA00001946"/>
    </source>
</evidence>
<dbReference type="EC" id="3.6.1.74" evidence="8"/>
<evidence type="ECO:0000256" key="6">
    <source>
        <dbReference type="ARBA" id="ARBA00023242"/>
    </source>
</evidence>
<keyword evidence="5 8" id="KW-0378">Hydrolase</keyword>
<dbReference type="PANTHER" id="PTHR28118:SF1">
    <property type="entry name" value="POLYNUCLEOTIDE 5'-TRIPHOSPHATASE CTL1-RELATED"/>
    <property type="match status" value="1"/>
</dbReference>
<feature type="compositionally biased region" description="Basic and acidic residues" evidence="9">
    <location>
        <begin position="154"/>
        <end position="173"/>
    </location>
</feature>
<evidence type="ECO:0000256" key="2">
    <source>
        <dbReference type="ARBA" id="ARBA00004123"/>
    </source>
</evidence>
<comment type="function">
    <text evidence="8">First step of mRNA capping. Converts the 5'-triphosphate end of a nascent mRNA chain into a diphosphate end.</text>
</comment>
<dbReference type="InterPro" id="IPR004206">
    <property type="entry name" value="mRNA_triPase_Cet1"/>
</dbReference>
<gene>
    <name evidence="11" type="ORF">LADA_0F12552G</name>
</gene>
<comment type="subunit">
    <text evidence="8">Heterodimer. The mRNA-capping enzyme is composed of two separate chains alpha and beta, respectively a mRNA guanylyltransferase and an mRNA 5'-triphosphate monophosphatase.</text>
</comment>
<feature type="compositionally biased region" description="Polar residues" evidence="9">
    <location>
        <begin position="122"/>
        <end position="152"/>
    </location>
</feature>